<dbReference type="InterPro" id="IPR029058">
    <property type="entry name" value="AB_hydrolase_fold"/>
</dbReference>
<gene>
    <name evidence="6" type="ORF">ABT188_34220</name>
</gene>
<dbReference type="SUPFAM" id="SSF56801">
    <property type="entry name" value="Acetyl-CoA synthetase-like"/>
    <property type="match status" value="2"/>
</dbReference>
<dbReference type="EMBL" id="JBEOZY010000077">
    <property type="protein sequence ID" value="MER6169537.1"/>
    <property type="molecule type" value="Genomic_DNA"/>
</dbReference>
<feature type="domain" description="Carrier" evidence="5">
    <location>
        <begin position="1988"/>
        <end position="2063"/>
    </location>
</feature>
<dbReference type="InterPro" id="IPR000873">
    <property type="entry name" value="AMP-dep_synth/lig_dom"/>
</dbReference>
<name>A0ABV1T6C4_9ACTN</name>
<dbReference type="InterPro" id="IPR009081">
    <property type="entry name" value="PP-bd_ACP"/>
</dbReference>
<dbReference type="InterPro" id="IPR045851">
    <property type="entry name" value="AMP-bd_C_sf"/>
</dbReference>
<dbReference type="Gene3D" id="3.30.559.30">
    <property type="entry name" value="Nonribosomal peptide synthetase, condensation domain"/>
    <property type="match status" value="3"/>
</dbReference>
<proteinExistence type="predicted"/>
<dbReference type="Proteomes" id="UP001496720">
    <property type="component" value="Unassembled WGS sequence"/>
</dbReference>
<accession>A0ABV1T6C4</accession>
<dbReference type="InterPro" id="IPR010071">
    <property type="entry name" value="AA_adenyl_dom"/>
</dbReference>
<dbReference type="PROSITE" id="PS00012">
    <property type="entry name" value="PHOSPHOPANTETHEINE"/>
    <property type="match status" value="1"/>
</dbReference>
<dbReference type="Gene3D" id="3.30.559.10">
    <property type="entry name" value="Chloramphenicol acetyltransferase-like domain"/>
    <property type="match status" value="3"/>
</dbReference>
<dbReference type="CDD" id="cd19540">
    <property type="entry name" value="LCL_NRPS-like"/>
    <property type="match status" value="1"/>
</dbReference>
<reference evidence="6 7" key="1">
    <citation type="submission" date="2024-06" db="EMBL/GenBank/DDBJ databases">
        <title>The Natural Products Discovery Center: Release of the First 8490 Sequenced Strains for Exploring Actinobacteria Biosynthetic Diversity.</title>
        <authorList>
            <person name="Kalkreuter E."/>
            <person name="Kautsar S.A."/>
            <person name="Yang D."/>
            <person name="Bader C.D."/>
            <person name="Teijaro C.N."/>
            <person name="Fluegel L."/>
            <person name="Davis C.M."/>
            <person name="Simpson J.R."/>
            <person name="Lauterbach L."/>
            <person name="Steele A.D."/>
            <person name="Gui C."/>
            <person name="Meng S."/>
            <person name="Li G."/>
            <person name="Viehrig K."/>
            <person name="Ye F."/>
            <person name="Su P."/>
            <person name="Kiefer A.F."/>
            <person name="Nichols A."/>
            <person name="Cepeda A.J."/>
            <person name="Yan W."/>
            <person name="Fan B."/>
            <person name="Jiang Y."/>
            <person name="Adhikari A."/>
            <person name="Zheng C.-J."/>
            <person name="Schuster L."/>
            <person name="Cowan T.M."/>
            <person name="Smanski M.J."/>
            <person name="Chevrette M.G."/>
            <person name="De Carvalho L.P.S."/>
            <person name="Shen B."/>
        </authorList>
    </citation>
    <scope>NUCLEOTIDE SEQUENCE [LARGE SCALE GENOMIC DNA]</scope>
    <source>
        <strain evidence="6 7">NPDC001615</strain>
    </source>
</reference>
<dbReference type="Pfam" id="PF13193">
    <property type="entry name" value="AMP-binding_C"/>
    <property type="match status" value="2"/>
</dbReference>
<dbReference type="Pfam" id="PF00550">
    <property type="entry name" value="PP-binding"/>
    <property type="match status" value="2"/>
</dbReference>
<protein>
    <submittedName>
        <fullName evidence="6">Amino acid adenylation domain-containing protein</fullName>
    </submittedName>
</protein>
<keyword evidence="3" id="KW-0597">Phosphoprotein</keyword>
<dbReference type="SUPFAM" id="SSF47336">
    <property type="entry name" value="ACP-like"/>
    <property type="match status" value="2"/>
</dbReference>
<dbReference type="InterPro" id="IPR001242">
    <property type="entry name" value="Condensation_dom"/>
</dbReference>
<dbReference type="Pfam" id="PF00501">
    <property type="entry name" value="AMP-binding"/>
    <property type="match status" value="2"/>
</dbReference>
<dbReference type="Gene3D" id="1.10.1200.10">
    <property type="entry name" value="ACP-like"/>
    <property type="match status" value="1"/>
</dbReference>
<evidence type="ECO:0000256" key="4">
    <source>
        <dbReference type="SAM" id="MobiDB-lite"/>
    </source>
</evidence>
<dbReference type="NCBIfam" id="NF003417">
    <property type="entry name" value="PRK04813.1"/>
    <property type="match status" value="2"/>
</dbReference>
<feature type="non-terminal residue" evidence="6">
    <location>
        <position position="2564"/>
    </location>
</feature>
<dbReference type="InterPro" id="IPR020845">
    <property type="entry name" value="AMP-binding_CS"/>
</dbReference>
<organism evidence="6 7">
    <name type="scientific">Streptomyces violaceorubidus</name>
    <dbReference type="NCBI Taxonomy" id="284042"/>
    <lineage>
        <taxon>Bacteria</taxon>
        <taxon>Bacillati</taxon>
        <taxon>Actinomycetota</taxon>
        <taxon>Actinomycetes</taxon>
        <taxon>Kitasatosporales</taxon>
        <taxon>Streptomycetaceae</taxon>
        <taxon>Streptomyces</taxon>
    </lineage>
</organism>
<evidence type="ECO:0000313" key="6">
    <source>
        <dbReference type="EMBL" id="MER6169537.1"/>
    </source>
</evidence>
<evidence type="ECO:0000313" key="7">
    <source>
        <dbReference type="Proteomes" id="UP001496720"/>
    </source>
</evidence>
<feature type="domain" description="Carrier" evidence="5">
    <location>
        <begin position="944"/>
        <end position="1018"/>
    </location>
</feature>
<keyword evidence="2" id="KW-0596">Phosphopantetheine</keyword>
<evidence type="ECO:0000259" key="5">
    <source>
        <dbReference type="PROSITE" id="PS50075"/>
    </source>
</evidence>
<dbReference type="InterPro" id="IPR006162">
    <property type="entry name" value="Ppantetheine_attach_site"/>
</dbReference>
<dbReference type="RefSeq" id="WP_352150677.1">
    <property type="nucleotide sequence ID" value="NZ_JBEOZY010000077.1"/>
</dbReference>
<dbReference type="PANTHER" id="PTHR45527">
    <property type="entry name" value="NONRIBOSOMAL PEPTIDE SYNTHETASE"/>
    <property type="match status" value="1"/>
</dbReference>
<dbReference type="CDD" id="cd12116">
    <property type="entry name" value="A_NRPS_Ta1_like"/>
    <property type="match status" value="2"/>
</dbReference>
<evidence type="ECO:0000256" key="3">
    <source>
        <dbReference type="ARBA" id="ARBA00022553"/>
    </source>
</evidence>
<dbReference type="Pfam" id="PF00668">
    <property type="entry name" value="Condensation"/>
    <property type="match status" value="3"/>
</dbReference>
<comment type="caution">
    <text evidence="6">The sequence shown here is derived from an EMBL/GenBank/DDBJ whole genome shotgun (WGS) entry which is preliminary data.</text>
</comment>
<dbReference type="Gene3D" id="3.40.50.1820">
    <property type="entry name" value="alpha/beta hydrolase"/>
    <property type="match status" value="1"/>
</dbReference>
<dbReference type="InterPro" id="IPR025110">
    <property type="entry name" value="AMP-bd_C"/>
</dbReference>
<dbReference type="PROSITE" id="PS50075">
    <property type="entry name" value="CARRIER"/>
    <property type="match status" value="2"/>
</dbReference>
<evidence type="ECO:0000256" key="2">
    <source>
        <dbReference type="ARBA" id="ARBA00022450"/>
    </source>
</evidence>
<dbReference type="InterPro" id="IPR020806">
    <property type="entry name" value="PKS_PP-bd"/>
</dbReference>
<dbReference type="NCBIfam" id="TIGR01733">
    <property type="entry name" value="AA-adenyl-dom"/>
    <property type="match status" value="2"/>
</dbReference>
<keyword evidence="7" id="KW-1185">Reference proteome</keyword>
<dbReference type="SMART" id="SM00823">
    <property type="entry name" value="PKS_PP"/>
    <property type="match status" value="2"/>
</dbReference>
<dbReference type="Gene3D" id="3.30.300.30">
    <property type="match status" value="2"/>
</dbReference>
<dbReference type="CDD" id="cd19543">
    <property type="entry name" value="DCL_NRPS"/>
    <property type="match status" value="1"/>
</dbReference>
<evidence type="ECO:0000256" key="1">
    <source>
        <dbReference type="ARBA" id="ARBA00001957"/>
    </source>
</evidence>
<dbReference type="InterPro" id="IPR023213">
    <property type="entry name" value="CAT-like_dom_sf"/>
</dbReference>
<sequence>MAQQLAPDSPLYNCATYFDIAGRLRPGLLADAIRRTVEETEALRVRFSEDGGELWQTVAPADADPLHVVDVSADPDPEAAARAWMDADLATPTDPRHDPLYTHALFVLGADRSQLYFRHHHIVLDGYGQAVYCRRLAQTYTALAAGRDPEPSRFRPLAELLDEDRAYRASARHEADRDHWRAAFADLPEPASLTDRTAAPAPRALRRTVVLPADRAARLTTAGRWSSVLLAAVAAYTHRLTGSDDVVLGLPTLARTSAAALTTPAMFANEVPLRLPVTGTTTFTELVGRTTERVMDALRHQRHRGEDLHRDLNLSGGSGGLHSVTVNAMSFGQEISFAGLPTGMHPLWTGPVKDLTVVSFGDPAASDHGIRLEFDANPALYTEAELAAHQDRFVAFLETAAADPDRPVGATDLLGPAERERILTAWNDTTGPVPDRSLPRLFEERALRIPDAVALVHGGTRLTYGELNSRANQLARLLVQRGIGPEQYVAVFLPRSAELVVALLAVLKTGAAYLPVDPEYPADRIAYVLDDARPALALTHSSLDARLPDSTVPRLLLDRSRTGALPAADLHPRERTAPVHPDHPAYAIYTSGSTGRPKGVVVPRGALDNFLAAMNERLGVTEDDRLLAVTTVGFDIAALELYLPLLTGATVVLADRDEVRDPEALRALAALEHVTVLQATPSLWRALTDGDRDHLRSVRVLVGGEALPADLAQRLAATTASVTNLYGPTETTVWSTASTVTADTPVTIGRPVLNTRVHVLDRALRPVPAGAPGELYIAGAGLARGYHGRPALTGERFVADPFGPPGTRMYRTGDVVRWTADGALEYQRRADDQVKLRGFRIELGEIESVLTRHPALSHSAVVVREDRPGDHRLVAYVVPAPHAPDDDRPDTAALRAHLAATLPDYMVPAAFVELPALPLTPNGKLDRKALPAPARTTSDAARRAPGTPAEETLCVLFADILAVPDAGVDDDFFVTGGDSIMAVRLVARARQAGLRITASDVFRHRTVAALAALATTAEDTAPAEGTALRTGPTNAEIAEVRAAAPDTEDVLALSSLQEGLFFHNRYDTTALDYYNAQTVLTLDGPLDPSALRAAADTVLARHAVLRSGFCQTGTGRVLATVATAATAPWHQTDLTHLDDHAATAAWEELLDRDRWTRFDLSAPPLIRFTLARTAPDRWRLALTNHHIVLDGWSLPLVVQDLLAAYAHRAADGPAPAAAPEPARPYRHYLDWLGTRDHDTALAAWTAALDGTEDPTRLGTETPGTAPQPQQRLRFSLPDRAGNALTPAARRAGVTTNTLVQAAWAIMLARLTGHDDVMFGVTVAGRPADLPGAETMVGLFVNTLPLRATLRPDETVAAFVRRLQDEQAELVDHQHVDLAELQRRVGVGELFDTLTVFENFPLDHAAINAHANRSGITLGDAEIRGGTHYALGLAALPAPSGTGLDFRLDYRPDLVAPEYADAVAARFVRVLEAVVADPQVRVGGIGVLEEGERERVLEQWNDTATAEAAPDVVSAFRAQVARTPGAAAVVCGGVSVSYADLDVRSDRLARLLVADGVGAERFVAVQLPRSADLVAVLLAVLKAGGAYLPLDGDFPAERLAFMREETRPVVTVDEAWLAEAATRVVDSGVALPGTADPSGAAYVLYTSGSTGRPKGVVVGRGALGNLLADMRRRVPLTDSDRLLAVTTIGFDIAGLELFAPLISGGTVVLAPGGIVHDPDQLRDLLVQEQVSVMQATPSLWRAALDSPDVTRALTGVRVLVGGEALPVDLADRLTAATSGVVNVYGPTETTIWSTAAPLTPGDAVTIGRPLDNTQVYVLDQHLQPVPAGVAGELYIAGTGVARGYLNRPGLTGERFTANPYGPPGSRMYRTGDVVRWTASGDLEYLRRADQQVKLRGHRIELGEIETVLRSHPAVSQAAVLVRDERLVAYVVGQDTGDLRAHAAQALPAYMVPSAFVTLDGLPLTANGKLDRKALPDPDFDTTTTAEHRAPRTPQEEILCALFADVLGVSRVGIDDSFFDLGGHSLLATRLVSRIRSSLGTELPVRVLFETPTVAALAGRLSHAETAREPLTAQPRPDRVPLSSAQQGQWFLQKLEGPNATYNIPIALRLSGGLDTGALRAALGDLSARHESLRTLVEDTPTGARQVVQDQAAPVLSVVDTTEDALAEELGTAAARPFDLTRDLPLRATVFRTAPDEHVLLLVLHHIAADEGSFGALIRDLTSAYASRAAGEAPDWAPLPVQYADYTLWQQTLLGDENDDTSVAARQLAHWRETLAGLPLELELPTDRPRPAVPTREGDWVSFAIPAELRDAVEALAREHQCTPFMVVQAALAVLLHRLGAGTDIPIGTPVAGRTDDALDDLIGFFANTLVLRTDLSGNPTFADLLNRVRETDLAAYAHQDIPFERLVHDLNPERSASRHPLFQTVLNWTDEKERRALLDRLDMPGLTVAPERARTGTAKFDLVFHLSGLSGGEVEYSVDLFDRGSVEVLVARFVRVLEAVVGEPSVRVGVVPVLSVAERAAVVSGWSADAGEPVPAPGGGVLGSWFSRVAGVSPEAVAVVCGQVR</sequence>
<dbReference type="SUPFAM" id="SSF52777">
    <property type="entry name" value="CoA-dependent acyltransferases"/>
    <property type="match status" value="6"/>
</dbReference>
<dbReference type="PROSITE" id="PS00455">
    <property type="entry name" value="AMP_BINDING"/>
    <property type="match status" value="1"/>
</dbReference>
<dbReference type="InterPro" id="IPR036736">
    <property type="entry name" value="ACP-like_sf"/>
</dbReference>
<dbReference type="Gene3D" id="2.30.38.10">
    <property type="entry name" value="Luciferase, Domain 3"/>
    <property type="match status" value="2"/>
</dbReference>
<comment type="cofactor">
    <cofactor evidence="1">
        <name>pantetheine 4'-phosphate</name>
        <dbReference type="ChEBI" id="CHEBI:47942"/>
    </cofactor>
</comment>
<dbReference type="PANTHER" id="PTHR45527:SF1">
    <property type="entry name" value="FATTY ACID SYNTHASE"/>
    <property type="match status" value="1"/>
</dbReference>
<dbReference type="Gene3D" id="3.40.50.980">
    <property type="match status" value="4"/>
</dbReference>
<feature type="region of interest" description="Disordered" evidence="4">
    <location>
        <begin position="923"/>
        <end position="945"/>
    </location>
</feature>